<evidence type="ECO:0000313" key="2">
    <source>
        <dbReference type="EMBL" id="KAA2215806.1"/>
    </source>
</evidence>
<evidence type="ECO:0000313" key="3">
    <source>
        <dbReference type="Proteomes" id="UP000323188"/>
    </source>
</evidence>
<dbReference type="GO" id="GO:0003824">
    <property type="term" value="F:catalytic activity"/>
    <property type="evidence" value="ECO:0007669"/>
    <property type="project" value="InterPro"/>
</dbReference>
<proteinExistence type="predicted"/>
<dbReference type="RefSeq" id="WP_154920475.1">
    <property type="nucleotide sequence ID" value="NZ_VUOE01000003.1"/>
</dbReference>
<dbReference type="InterPro" id="IPR023213">
    <property type="entry name" value="CAT-like_dom_sf"/>
</dbReference>
<name>A0A5B2TN24_9FLAO</name>
<dbReference type="Gene3D" id="3.30.559.10">
    <property type="entry name" value="Chloramphenicol acetyltransferase-like domain"/>
    <property type="match status" value="1"/>
</dbReference>
<gene>
    <name evidence="2" type="ORF">F0361_16555</name>
</gene>
<sequence>MLLEKTNEKEYLPFVRQIKDWHRYNTQGNSFVERGIKLVNFNKKKIHNTIYSLLHRQEILRSIFYKSQNGLIINKLLEVENDLFKPVYIIGDNFQAVLDNIKEDNEKVSLTRGPLFRSFIIEIGQTKYLMFFVHHMICSGSSMNLLIKAFIDLYKNEKSLHTVMYQFRYYTKYTHRKIFDRYDVTSTFLTRNLKLPISKKNALNKVYNPIDQEKLLTDLSNENHYVIVDSPKARPLSITTYFKIENLEEVVALLEQKSIHLMSFFLVPYLKLIRKFYGNHVLVGLLFDDRYNVYSKKSIGEYTGESFISVNSEENLSLSSLLEINSEVIKLSRHLIFNYNLYGVDEKLLYRDRCVGFFNFSKSSLNYNPEEQQCNDFRKIKFVGLRLEPVFNLYTNGYLTIDWRFDGSQLSREKVKDLFENYKSLFYALKAQILTSI</sequence>
<organism evidence="2 3">
    <name type="scientific">Maribacter flavus</name>
    <dbReference type="NCBI Taxonomy" id="1658664"/>
    <lineage>
        <taxon>Bacteria</taxon>
        <taxon>Pseudomonadati</taxon>
        <taxon>Bacteroidota</taxon>
        <taxon>Flavobacteriia</taxon>
        <taxon>Flavobacteriales</taxon>
        <taxon>Flavobacteriaceae</taxon>
        <taxon>Maribacter</taxon>
    </lineage>
</organism>
<dbReference type="SUPFAM" id="SSF52777">
    <property type="entry name" value="CoA-dependent acyltransferases"/>
    <property type="match status" value="1"/>
</dbReference>
<protein>
    <recommendedName>
        <fullName evidence="1">Condensation domain-containing protein</fullName>
    </recommendedName>
</protein>
<evidence type="ECO:0000259" key="1">
    <source>
        <dbReference type="Pfam" id="PF00668"/>
    </source>
</evidence>
<comment type="caution">
    <text evidence="2">The sequence shown here is derived from an EMBL/GenBank/DDBJ whole genome shotgun (WGS) entry which is preliminary data.</text>
</comment>
<accession>A0A5B2TN24</accession>
<dbReference type="AlphaFoldDB" id="A0A5B2TN24"/>
<dbReference type="Proteomes" id="UP000323188">
    <property type="component" value="Unassembled WGS sequence"/>
</dbReference>
<feature type="domain" description="Condensation" evidence="1">
    <location>
        <begin position="40"/>
        <end position="173"/>
    </location>
</feature>
<dbReference type="Pfam" id="PF00668">
    <property type="entry name" value="Condensation"/>
    <property type="match status" value="1"/>
</dbReference>
<dbReference type="InterPro" id="IPR001242">
    <property type="entry name" value="Condensation_dom"/>
</dbReference>
<reference evidence="2 3" key="1">
    <citation type="submission" date="2019-09" db="EMBL/GenBank/DDBJ databases">
        <authorList>
            <person name="Khan S.A."/>
            <person name="Jeon C.O."/>
            <person name="Chun B.H."/>
            <person name="Jeong S.E."/>
        </authorList>
    </citation>
    <scope>NUCLEOTIDE SEQUENCE [LARGE SCALE GENOMIC DNA]</scope>
    <source>
        <strain evidence="2 3">KCTC 42508</strain>
    </source>
</reference>
<dbReference type="EMBL" id="VUOE01000003">
    <property type="protein sequence ID" value="KAA2215806.1"/>
    <property type="molecule type" value="Genomic_DNA"/>
</dbReference>